<sequence length="14" mass="1455">MCVRVACGCDVLVS</sequence>
<proteinExistence type="predicted"/>
<dbReference type="EMBL" id="GBRH01173879">
    <property type="protein sequence ID" value="JAE24017.1"/>
    <property type="molecule type" value="Transcribed_RNA"/>
</dbReference>
<protein>
    <submittedName>
        <fullName evidence="1">Uncharacterized protein</fullName>
    </submittedName>
</protein>
<reference evidence="1" key="1">
    <citation type="submission" date="2014-09" db="EMBL/GenBank/DDBJ databases">
        <authorList>
            <person name="Magalhaes I.L.F."/>
            <person name="Oliveira U."/>
            <person name="Santos F.R."/>
            <person name="Vidigal T.H.D.A."/>
            <person name="Brescovit A.D."/>
            <person name="Santos A.J."/>
        </authorList>
    </citation>
    <scope>NUCLEOTIDE SEQUENCE</scope>
    <source>
        <tissue evidence="1">Shoot tissue taken approximately 20 cm above the soil surface</tissue>
    </source>
</reference>
<reference evidence="1" key="2">
    <citation type="journal article" date="2015" name="Data Brief">
        <title>Shoot transcriptome of the giant reed, Arundo donax.</title>
        <authorList>
            <person name="Barrero R.A."/>
            <person name="Guerrero F.D."/>
            <person name="Moolhuijzen P."/>
            <person name="Goolsby J.A."/>
            <person name="Tidwell J."/>
            <person name="Bellgard S.E."/>
            <person name="Bellgard M.I."/>
        </authorList>
    </citation>
    <scope>NUCLEOTIDE SEQUENCE</scope>
    <source>
        <tissue evidence="1">Shoot tissue taken approximately 20 cm above the soil surface</tissue>
    </source>
</reference>
<organism evidence="1">
    <name type="scientific">Arundo donax</name>
    <name type="common">Giant reed</name>
    <name type="synonym">Donax arundinaceus</name>
    <dbReference type="NCBI Taxonomy" id="35708"/>
    <lineage>
        <taxon>Eukaryota</taxon>
        <taxon>Viridiplantae</taxon>
        <taxon>Streptophyta</taxon>
        <taxon>Embryophyta</taxon>
        <taxon>Tracheophyta</taxon>
        <taxon>Spermatophyta</taxon>
        <taxon>Magnoliopsida</taxon>
        <taxon>Liliopsida</taxon>
        <taxon>Poales</taxon>
        <taxon>Poaceae</taxon>
        <taxon>PACMAD clade</taxon>
        <taxon>Arundinoideae</taxon>
        <taxon>Arundineae</taxon>
        <taxon>Arundo</taxon>
    </lineage>
</organism>
<evidence type="ECO:0000313" key="1">
    <source>
        <dbReference type="EMBL" id="JAE24017.1"/>
    </source>
</evidence>
<accession>A0A0A9GHP5</accession>
<name>A0A0A9GHP5_ARUDO</name>